<keyword evidence="1" id="KW-1185">Reference proteome</keyword>
<protein>
    <submittedName>
        <fullName evidence="2">Uncharacterized protein</fullName>
    </submittedName>
</protein>
<dbReference type="WBParaSite" id="jg10753">
    <property type="protein sequence ID" value="jg10753"/>
    <property type="gene ID" value="jg10753"/>
</dbReference>
<name>A0A915CN68_9BILA</name>
<organism evidence="1 2">
    <name type="scientific">Ditylenchus dipsaci</name>
    <dbReference type="NCBI Taxonomy" id="166011"/>
    <lineage>
        <taxon>Eukaryota</taxon>
        <taxon>Metazoa</taxon>
        <taxon>Ecdysozoa</taxon>
        <taxon>Nematoda</taxon>
        <taxon>Chromadorea</taxon>
        <taxon>Rhabditida</taxon>
        <taxon>Tylenchina</taxon>
        <taxon>Tylenchomorpha</taxon>
        <taxon>Sphaerularioidea</taxon>
        <taxon>Anguinidae</taxon>
        <taxon>Anguininae</taxon>
        <taxon>Ditylenchus</taxon>
    </lineage>
</organism>
<dbReference type="AlphaFoldDB" id="A0A915CN68"/>
<proteinExistence type="predicted"/>
<sequence length="88" mass="9787">MVSASSRMATLIVHHIKTLPVNQEIAAGLLENNWSVGFTLGYAAGITDVVDLLIEQYTVEQLDAIGVRDFRNLPQDVKDKVYDKLDQN</sequence>
<evidence type="ECO:0000313" key="2">
    <source>
        <dbReference type="WBParaSite" id="jg10753"/>
    </source>
</evidence>
<accession>A0A915CN68</accession>
<evidence type="ECO:0000313" key="1">
    <source>
        <dbReference type="Proteomes" id="UP000887574"/>
    </source>
</evidence>
<dbReference type="Proteomes" id="UP000887574">
    <property type="component" value="Unplaced"/>
</dbReference>
<reference evidence="2" key="1">
    <citation type="submission" date="2022-11" db="UniProtKB">
        <authorList>
            <consortium name="WormBaseParasite"/>
        </authorList>
    </citation>
    <scope>IDENTIFICATION</scope>
</reference>